<protein>
    <submittedName>
        <fullName evidence="1">Uncharacterized protein</fullName>
    </submittedName>
</protein>
<organism evidence="1 2">
    <name type="scientific">Aureimonas ureilytica</name>
    <dbReference type="NCBI Taxonomy" id="401562"/>
    <lineage>
        <taxon>Bacteria</taxon>
        <taxon>Pseudomonadati</taxon>
        <taxon>Pseudomonadota</taxon>
        <taxon>Alphaproteobacteria</taxon>
        <taxon>Hyphomicrobiales</taxon>
        <taxon>Aurantimonadaceae</taxon>
        <taxon>Aureimonas</taxon>
    </lineage>
</organism>
<evidence type="ECO:0000313" key="1">
    <source>
        <dbReference type="EMBL" id="KTQ98652.1"/>
    </source>
</evidence>
<dbReference type="OrthoDB" id="280156at2"/>
<dbReference type="Proteomes" id="UP000078272">
    <property type="component" value="Unassembled WGS sequence"/>
</dbReference>
<gene>
    <name evidence="1" type="ORF">NS226_00060</name>
</gene>
<dbReference type="EMBL" id="LDPZ01000001">
    <property type="protein sequence ID" value="KTQ98652.1"/>
    <property type="molecule type" value="Genomic_DNA"/>
</dbReference>
<dbReference type="InterPro" id="IPR038691">
    <property type="entry name" value="ComJ_sf"/>
</dbReference>
<name>A0A147DAT0_9HYPH</name>
<proteinExistence type="predicted"/>
<reference evidence="1 2" key="1">
    <citation type="journal article" date="2016" name="Front. Microbiol.">
        <title>Genomic Resource of Rice Seed Associated Bacteria.</title>
        <authorList>
            <person name="Midha S."/>
            <person name="Bansal K."/>
            <person name="Sharma S."/>
            <person name="Kumar N."/>
            <person name="Patil P.P."/>
            <person name="Chaudhry V."/>
            <person name="Patil P.B."/>
        </authorList>
    </citation>
    <scope>NUCLEOTIDE SEQUENCE [LARGE SCALE GENOMIC DNA]</scope>
    <source>
        <strain evidence="1 2">NS226</strain>
    </source>
</reference>
<dbReference type="AlphaFoldDB" id="A0A147DAT0"/>
<evidence type="ECO:0000313" key="2">
    <source>
        <dbReference type="Proteomes" id="UP000078272"/>
    </source>
</evidence>
<comment type="caution">
    <text evidence="1">The sequence shown here is derived from an EMBL/GenBank/DDBJ whole genome shotgun (WGS) entry which is preliminary data.</text>
</comment>
<dbReference type="PATRIC" id="fig|401562.3.peg.14"/>
<dbReference type="Gene3D" id="2.60.34.30">
    <property type="entry name" value="Competence, DNA-entry nuclease inhibitor, ComJ"/>
    <property type="match status" value="1"/>
</dbReference>
<sequence>MIKRYRILADYHQFYLWDHGESPDAPTDYTEADTVLRIKTAPFVIVVQPERNMEVPVTVEIRDEAPEVALDAWDHVAEASLALPSGKLEIHECTGGSIDILTVPAGTYRVRAHHGGLRTLSDDGLDGNDHYRIVLWPAPFADIAVLKQYVDPSAGS</sequence>
<dbReference type="RefSeq" id="WP_058633258.1">
    <property type="nucleotide sequence ID" value="NZ_LDPZ01000001.1"/>
</dbReference>
<accession>A0A147DAT0</accession>